<dbReference type="Gene3D" id="2.30.30.40">
    <property type="entry name" value="SH3 Domains"/>
    <property type="match status" value="1"/>
</dbReference>
<sequence length="168" mass="18270">MSLSNPTLPAHRGGPHTEPRQYLTFRLGGLEYALDYANVRELRPLTALERFAADGEIVQGVAVSRGVIMPIVDMRIAFGPRPPRHDPGTDVIILQLSTCVMGMVTDGVTDIVSLAPGQIKPFPYLRAGAQDVDYLLGLGETGDRRLIVVDIDKLMAIRRVGEGTRHAA</sequence>
<dbReference type="PANTHER" id="PTHR22617">
    <property type="entry name" value="CHEMOTAXIS SENSOR HISTIDINE KINASE-RELATED"/>
    <property type="match status" value="1"/>
</dbReference>
<dbReference type="Pfam" id="PF01584">
    <property type="entry name" value="CheW"/>
    <property type="match status" value="1"/>
</dbReference>
<reference evidence="5 6" key="1">
    <citation type="journal article" date="2019" name="Int. J. Syst. Evol. Microbiol.">
        <title>The Draft Whole-Genome Sequence of the Antibiotic Producer Empedobacter haloabium ATCC 31962 Provides Indications for Its Taxonomic Reclassification.</title>
        <authorList>
            <person name="Miess H."/>
            <person name="Arlt P."/>
            <person name="Apel A.K."/>
            <person name="Weber T."/>
            <person name="Nieselt K."/>
            <person name="Hanssen F."/>
            <person name="Czemmel S."/>
            <person name="Nahnsen S."/>
            <person name="Gross H."/>
        </authorList>
    </citation>
    <scope>NUCLEOTIDE SEQUENCE [LARGE SCALE GENOMIC DNA]</scope>
    <source>
        <strain evidence="5 6">ATCC 31962</strain>
    </source>
</reference>
<name>A0ABZ1UHD0_9BURK</name>
<dbReference type="SMART" id="SM00260">
    <property type="entry name" value="CheW"/>
    <property type="match status" value="1"/>
</dbReference>
<dbReference type="Gene3D" id="2.40.50.180">
    <property type="entry name" value="CheA-289, Domain 4"/>
    <property type="match status" value="1"/>
</dbReference>
<evidence type="ECO:0000313" key="6">
    <source>
        <dbReference type="Proteomes" id="UP000321323"/>
    </source>
</evidence>
<dbReference type="SUPFAM" id="SSF50341">
    <property type="entry name" value="CheW-like"/>
    <property type="match status" value="1"/>
</dbReference>
<gene>
    <name evidence="5" type="ORF">E7V67_017910</name>
</gene>
<dbReference type="InterPro" id="IPR039315">
    <property type="entry name" value="CheW"/>
</dbReference>
<evidence type="ECO:0000313" key="5">
    <source>
        <dbReference type="EMBL" id="WUR11568.1"/>
    </source>
</evidence>
<dbReference type="Proteomes" id="UP000321323">
    <property type="component" value="Chromosome"/>
</dbReference>
<feature type="domain" description="CheW-like" evidence="4">
    <location>
        <begin position="19"/>
        <end position="160"/>
    </location>
</feature>
<comment type="subcellular location">
    <subcellularLocation>
        <location evidence="1">Cytoplasm</location>
    </subcellularLocation>
</comment>
<evidence type="ECO:0000256" key="3">
    <source>
        <dbReference type="ARBA" id="ARBA00022490"/>
    </source>
</evidence>
<keyword evidence="6" id="KW-1185">Reference proteome</keyword>
<accession>A0ABZ1UHD0</accession>
<keyword evidence="3" id="KW-0963">Cytoplasm</keyword>
<dbReference type="PANTHER" id="PTHR22617:SF45">
    <property type="entry name" value="CHEMOTAXIS PROTEIN CHEW"/>
    <property type="match status" value="1"/>
</dbReference>
<evidence type="ECO:0000256" key="1">
    <source>
        <dbReference type="ARBA" id="ARBA00004496"/>
    </source>
</evidence>
<protein>
    <recommendedName>
        <fullName evidence="2">Chemotaxis protein CheW</fullName>
    </recommendedName>
</protein>
<evidence type="ECO:0000256" key="2">
    <source>
        <dbReference type="ARBA" id="ARBA00021483"/>
    </source>
</evidence>
<dbReference type="InterPro" id="IPR036061">
    <property type="entry name" value="CheW-like_dom_sf"/>
</dbReference>
<proteinExistence type="predicted"/>
<evidence type="ECO:0000259" key="4">
    <source>
        <dbReference type="PROSITE" id="PS50851"/>
    </source>
</evidence>
<dbReference type="EMBL" id="CP136508">
    <property type="protein sequence ID" value="WUR11568.1"/>
    <property type="molecule type" value="Genomic_DNA"/>
</dbReference>
<dbReference type="PROSITE" id="PS50851">
    <property type="entry name" value="CHEW"/>
    <property type="match status" value="1"/>
</dbReference>
<organism evidence="5 6">
    <name type="scientific">[Empedobacter] haloabium</name>
    <dbReference type="NCBI Taxonomy" id="592317"/>
    <lineage>
        <taxon>Bacteria</taxon>
        <taxon>Pseudomonadati</taxon>
        <taxon>Pseudomonadota</taxon>
        <taxon>Betaproteobacteria</taxon>
        <taxon>Burkholderiales</taxon>
        <taxon>Oxalobacteraceae</taxon>
        <taxon>Telluria group</taxon>
        <taxon>Telluria group incertae sedis</taxon>
    </lineage>
</organism>
<dbReference type="InterPro" id="IPR002545">
    <property type="entry name" value="CheW-lke_dom"/>
</dbReference>